<reference evidence="2 3" key="1">
    <citation type="submission" date="2018-06" db="EMBL/GenBank/DDBJ databases">
        <title>WGS assembly of Brassica rapa FPsc.</title>
        <authorList>
            <person name="Bowman J."/>
            <person name="Kohchi T."/>
            <person name="Yamato K."/>
            <person name="Jenkins J."/>
            <person name="Shu S."/>
            <person name="Ishizaki K."/>
            <person name="Yamaoka S."/>
            <person name="Nishihama R."/>
            <person name="Nakamura Y."/>
            <person name="Berger F."/>
            <person name="Adam C."/>
            <person name="Aki S."/>
            <person name="Althoff F."/>
            <person name="Araki T."/>
            <person name="Arteaga-Vazquez M."/>
            <person name="Balasubrmanian S."/>
            <person name="Bauer D."/>
            <person name="Boehm C."/>
            <person name="Briginshaw L."/>
            <person name="Caballero-Perez J."/>
            <person name="Catarino B."/>
            <person name="Chen F."/>
            <person name="Chiyoda S."/>
            <person name="Chovatia M."/>
            <person name="Davies K."/>
            <person name="Delmans M."/>
            <person name="Demura T."/>
            <person name="Dierschke T."/>
            <person name="Dolan L."/>
            <person name="Dorantes-Acosta A."/>
            <person name="Eklund D."/>
            <person name="Florent S."/>
            <person name="Flores-Sandoval E."/>
            <person name="Fujiyama A."/>
            <person name="Fukuzawa H."/>
            <person name="Galik B."/>
            <person name="Grimanelli D."/>
            <person name="Grimwood J."/>
            <person name="Grossniklaus U."/>
            <person name="Hamada T."/>
            <person name="Haseloff J."/>
            <person name="Hetherington A."/>
            <person name="Higo A."/>
            <person name="Hirakawa Y."/>
            <person name="Hundley H."/>
            <person name="Ikeda Y."/>
            <person name="Inoue K."/>
            <person name="Inoue S."/>
            <person name="Ishida S."/>
            <person name="Jia Q."/>
            <person name="Kakita M."/>
            <person name="Kanazawa T."/>
            <person name="Kawai Y."/>
            <person name="Kawashima T."/>
            <person name="Kennedy M."/>
            <person name="Kinose K."/>
            <person name="Kinoshita T."/>
            <person name="Kohara Y."/>
            <person name="Koide E."/>
            <person name="Komatsu K."/>
            <person name="Kopischke S."/>
            <person name="Kubo M."/>
            <person name="Kyozuka J."/>
            <person name="Lagercrantz U."/>
            <person name="Lin S."/>
            <person name="Lindquist E."/>
            <person name="Lipzen A."/>
            <person name="Lu C."/>
            <person name="Luna E."/>
            <person name="Martienssen R."/>
            <person name="Minamino N."/>
            <person name="Mizutani M."/>
            <person name="Mizutani M."/>
            <person name="Mochizuki N."/>
            <person name="Monte I."/>
            <person name="Mosher R."/>
            <person name="Nagasaki H."/>
            <person name="Nakagami H."/>
            <person name="Naramoto S."/>
            <person name="Nishitani K."/>
            <person name="Ohtani M."/>
            <person name="Okamoto T."/>
            <person name="Okumura M."/>
            <person name="Phillips J."/>
            <person name="Pollak B."/>
            <person name="Reinders A."/>
            <person name="Roevekamp M."/>
            <person name="Sano R."/>
            <person name="Sawa S."/>
            <person name="Schmid M."/>
            <person name="Shirakawa M."/>
            <person name="Solano R."/>
            <person name="Spunde A."/>
            <person name="Suetsugu N."/>
            <person name="Sugano S."/>
            <person name="Sugiyama A."/>
            <person name="Sun R."/>
            <person name="Suzuki Y."/>
            <person name="Takenaka M."/>
            <person name="Takezawa D."/>
            <person name="Tomogane H."/>
            <person name="Tsuzuki M."/>
            <person name="Ueda T."/>
            <person name="Umeda M."/>
            <person name="Ward J."/>
            <person name="Watanabe Y."/>
            <person name="Yazaki K."/>
            <person name="Yokoyama R."/>
            <person name="Yoshitake Y."/>
            <person name="Yotsui I."/>
            <person name="Zachgo S."/>
            <person name="Schmutz J."/>
        </authorList>
    </citation>
    <scope>NUCLEOTIDE SEQUENCE [LARGE SCALE GENOMIC DNA]</scope>
    <source>
        <strain evidence="3">cv. B-3</strain>
    </source>
</reference>
<sequence length="108" mass="12754">MIHPISNPHRATDREKSRLSPRRGKNQREISPCSFVEESNRYRGRRSPSTTTANERDAAVSTNRATDRKRCRLSPQRERERERERKEETRRKPTTPLLKPIPSRHVLV</sequence>
<name>A0A397Y6K0_BRACM</name>
<proteinExistence type="predicted"/>
<evidence type="ECO:0000313" key="2">
    <source>
        <dbReference type="EMBL" id="RID45483.1"/>
    </source>
</evidence>
<dbReference type="EMBL" id="CM010636">
    <property type="protein sequence ID" value="RID45483.1"/>
    <property type="molecule type" value="Genomic_DNA"/>
</dbReference>
<dbReference type="Proteomes" id="UP000264353">
    <property type="component" value="Chromosome A9"/>
</dbReference>
<protein>
    <submittedName>
        <fullName evidence="2">Uncharacterized protein</fullName>
    </submittedName>
</protein>
<organism evidence="2 3">
    <name type="scientific">Brassica campestris</name>
    <name type="common">Field mustard</name>
    <dbReference type="NCBI Taxonomy" id="3711"/>
    <lineage>
        <taxon>Eukaryota</taxon>
        <taxon>Viridiplantae</taxon>
        <taxon>Streptophyta</taxon>
        <taxon>Embryophyta</taxon>
        <taxon>Tracheophyta</taxon>
        <taxon>Spermatophyta</taxon>
        <taxon>Magnoliopsida</taxon>
        <taxon>eudicotyledons</taxon>
        <taxon>Gunneridae</taxon>
        <taxon>Pentapetalae</taxon>
        <taxon>rosids</taxon>
        <taxon>malvids</taxon>
        <taxon>Brassicales</taxon>
        <taxon>Brassicaceae</taxon>
        <taxon>Brassiceae</taxon>
        <taxon>Brassica</taxon>
    </lineage>
</organism>
<accession>A0A397Y6K0</accession>
<gene>
    <name evidence="2" type="ORF">BRARA_I02210</name>
</gene>
<dbReference type="AlphaFoldDB" id="A0A397Y6K0"/>
<feature type="compositionally biased region" description="Basic and acidic residues" evidence="1">
    <location>
        <begin position="75"/>
        <end position="91"/>
    </location>
</feature>
<feature type="region of interest" description="Disordered" evidence="1">
    <location>
        <begin position="1"/>
        <end position="108"/>
    </location>
</feature>
<evidence type="ECO:0000313" key="3">
    <source>
        <dbReference type="Proteomes" id="UP000264353"/>
    </source>
</evidence>
<evidence type="ECO:0000256" key="1">
    <source>
        <dbReference type="SAM" id="MobiDB-lite"/>
    </source>
</evidence>